<dbReference type="AlphaFoldDB" id="A0A7W7L654"/>
<organism evidence="7 8">
    <name type="scientific">Streptomyces netropsis</name>
    <name type="common">Streptoverticillium netropsis</name>
    <dbReference type="NCBI Taxonomy" id="55404"/>
    <lineage>
        <taxon>Bacteria</taxon>
        <taxon>Bacillati</taxon>
        <taxon>Actinomycetota</taxon>
        <taxon>Actinomycetes</taxon>
        <taxon>Kitasatosporales</taxon>
        <taxon>Streptomycetaceae</taxon>
        <taxon>Streptomyces</taxon>
    </lineage>
</organism>
<dbReference type="InterPro" id="IPR036388">
    <property type="entry name" value="WH-like_DNA-bd_sf"/>
</dbReference>
<feature type="region of interest" description="Disordered" evidence="5">
    <location>
        <begin position="290"/>
        <end position="309"/>
    </location>
</feature>
<evidence type="ECO:0000256" key="4">
    <source>
        <dbReference type="ARBA" id="ARBA00023163"/>
    </source>
</evidence>
<name>A0A7W7L654_STRNE</name>
<evidence type="ECO:0000259" key="6">
    <source>
        <dbReference type="PROSITE" id="PS50931"/>
    </source>
</evidence>
<dbReference type="Pfam" id="PF00126">
    <property type="entry name" value="HTH_1"/>
    <property type="match status" value="1"/>
</dbReference>
<dbReference type="InterPro" id="IPR036390">
    <property type="entry name" value="WH_DNA-bd_sf"/>
</dbReference>
<dbReference type="CDD" id="cd08414">
    <property type="entry name" value="PBP2_LTTR_aromatics_like"/>
    <property type="match status" value="1"/>
</dbReference>
<dbReference type="SUPFAM" id="SSF46785">
    <property type="entry name" value="Winged helix' DNA-binding domain"/>
    <property type="match status" value="1"/>
</dbReference>
<accession>A0A7W7L654</accession>
<keyword evidence="4" id="KW-0804">Transcription</keyword>
<dbReference type="SUPFAM" id="SSF53850">
    <property type="entry name" value="Periplasmic binding protein-like II"/>
    <property type="match status" value="1"/>
</dbReference>
<protein>
    <submittedName>
        <fullName evidence="7">DNA-binding transcriptional LysR family regulator</fullName>
    </submittedName>
</protein>
<dbReference type="Gene3D" id="3.40.190.10">
    <property type="entry name" value="Periplasmic binding protein-like II"/>
    <property type="match status" value="2"/>
</dbReference>
<dbReference type="PANTHER" id="PTHR30346">
    <property type="entry name" value="TRANSCRIPTIONAL DUAL REGULATOR HCAR-RELATED"/>
    <property type="match status" value="1"/>
</dbReference>
<comment type="similarity">
    <text evidence="1">Belongs to the LysR transcriptional regulatory family.</text>
</comment>
<dbReference type="InterPro" id="IPR005119">
    <property type="entry name" value="LysR_subst-bd"/>
</dbReference>
<comment type="caution">
    <text evidence="7">The sequence shown here is derived from an EMBL/GenBank/DDBJ whole genome shotgun (WGS) entry which is preliminary data.</text>
</comment>
<feature type="domain" description="HTH lysR-type" evidence="6">
    <location>
        <begin position="2"/>
        <end position="59"/>
    </location>
</feature>
<dbReference type="Pfam" id="PF03466">
    <property type="entry name" value="LysR_substrate"/>
    <property type="match status" value="1"/>
</dbReference>
<keyword evidence="8" id="KW-1185">Reference proteome</keyword>
<reference evidence="7 8" key="1">
    <citation type="submission" date="2020-08" db="EMBL/GenBank/DDBJ databases">
        <title>Genomic Encyclopedia of Type Strains, Phase III (KMG-III): the genomes of soil and plant-associated and newly described type strains.</title>
        <authorList>
            <person name="Whitman W."/>
        </authorList>
    </citation>
    <scope>NUCLEOTIDE SEQUENCE [LARGE SCALE GENOMIC DNA]</scope>
    <source>
        <strain evidence="7 8">CECT 3265</strain>
    </source>
</reference>
<dbReference type="GO" id="GO:0003677">
    <property type="term" value="F:DNA binding"/>
    <property type="evidence" value="ECO:0007669"/>
    <property type="project" value="UniProtKB-KW"/>
</dbReference>
<dbReference type="FunFam" id="1.10.10.10:FF:000001">
    <property type="entry name" value="LysR family transcriptional regulator"/>
    <property type="match status" value="1"/>
</dbReference>
<evidence type="ECO:0000256" key="1">
    <source>
        <dbReference type="ARBA" id="ARBA00009437"/>
    </source>
</evidence>
<keyword evidence="2" id="KW-0805">Transcription regulation</keyword>
<dbReference type="Proteomes" id="UP000556436">
    <property type="component" value="Unassembled WGS sequence"/>
</dbReference>
<proteinExistence type="inferred from homology"/>
<keyword evidence="3 7" id="KW-0238">DNA-binding</keyword>
<evidence type="ECO:0000313" key="8">
    <source>
        <dbReference type="Proteomes" id="UP000556436"/>
    </source>
</evidence>
<dbReference type="GO" id="GO:0032993">
    <property type="term" value="C:protein-DNA complex"/>
    <property type="evidence" value="ECO:0007669"/>
    <property type="project" value="TreeGrafter"/>
</dbReference>
<sequence>MIELREVQCLLALSEQLHFGRAARELQVSQSRVSQTVRKVEQRIGGRLFERTSREVRLTTLGAHFIDQLQPLYKQLVTVYDQAVSDARGLVGATRLGFTGAAGGRYVADLIRALRTDAPEWEIVLREVACGDLLGPLRRGEVDVLAAALPVDEPDLTVGPVISHEPRMLATALDHPAAQRGSISIEEIADDTVFELANTAPGYWRAFHLPTVTPAGRVLRRGQTVTTCQEILTLAAAGQGVAPMLESVASHYARPDVAFVRIHDLPVAPIALIWRTAEENTRIRALAESAARMARRPDDRGRPTTVGPV</sequence>
<dbReference type="Gene3D" id="1.10.10.10">
    <property type="entry name" value="Winged helix-like DNA-binding domain superfamily/Winged helix DNA-binding domain"/>
    <property type="match status" value="1"/>
</dbReference>
<dbReference type="GO" id="GO:0003700">
    <property type="term" value="F:DNA-binding transcription factor activity"/>
    <property type="evidence" value="ECO:0007669"/>
    <property type="project" value="InterPro"/>
</dbReference>
<dbReference type="PANTHER" id="PTHR30346:SF0">
    <property type="entry name" value="HCA OPERON TRANSCRIPTIONAL ACTIVATOR HCAR"/>
    <property type="match status" value="1"/>
</dbReference>
<evidence type="ECO:0000313" key="7">
    <source>
        <dbReference type="EMBL" id="MBB4884334.1"/>
    </source>
</evidence>
<dbReference type="InterPro" id="IPR000847">
    <property type="entry name" value="LysR_HTH_N"/>
</dbReference>
<evidence type="ECO:0000256" key="3">
    <source>
        <dbReference type="ARBA" id="ARBA00023125"/>
    </source>
</evidence>
<dbReference type="PROSITE" id="PS50931">
    <property type="entry name" value="HTH_LYSR"/>
    <property type="match status" value="1"/>
</dbReference>
<dbReference type="RefSeq" id="WP_184729889.1">
    <property type="nucleotide sequence ID" value="NZ_BMRW01000001.1"/>
</dbReference>
<gene>
    <name evidence="7" type="ORF">FHS38_000343</name>
</gene>
<evidence type="ECO:0000256" key="2">
    <source>
        <dbReference type="ARBA" id="ARBA00023015"/>
    </source>
</evidence>
<dbReference type="EMBL" id="JACHJG010000001">
    <property type="protein sequence ID" value="MBB4884334.1"/>
    <property type="molecule type" value="Genomic_DNA"/>
</dbReference>
<evidence type="ECO:0000256" key="5">
    <source>
        <dbReference type="SAM" id="MobiDB-lite"/>
    </source>
</evidence>
<dbReference type="PRINTS" id="PR00039">
    <property type="entry name" value="HTHLYSR"/>
</dbReference>